<gene>
    <name evidence="1" type="ORF">RM445_23580</name>
</gene>
<protein>
    <submittedName>
        <fullName evidence="1">Uncharacterized protein</fullName>
    </submittedName>
</protein>
<organism evidence="1 2">
    <name type="scientific">Pseudonocardia charpentierae</name>
    <dbReference type="NCBI Taxonomy" id="3075545"/>
    <lineage>
        <taxon>Bacteria</taxon>
        <taxon>Bacillati</taxon>
        <taxon>Actinomycetota</taxon>
        <taxon>Actinomycetes</taxon>
        <taxon>Pseudonocardiales</taxon>
        <taxon>Pseudonocardiaceae</taxon>
        <taxon>Pseudonocardia</taxon>
    </lineage>
</organism>
<comment type="caution">
    <text evidence="1">The sequence shown here is derived from an EMBL/GenBank/DDBJ whole genome shotgun (WGS) entry which is preliminary data.</text>
</comment>
<evidence type="ECO:0000313" key="2">
    <source>
        <dbReference type="Proteomes" id="UP001183202"/>
    </source>
</evidence>
<keyword evidence="2" id="KW-1185">Reference proteome</keyword>
<sequence>MIAVLAIGLVGLIVLATVVGIVDAAQAGTWREIARERRADWEQRRRAERLGAGRDRFPGI</sequence>
<evidence type="ECO:0000313" key="1">
    <source>
        <dbReference type="EMBL" id="MDT0352514.1"/>
    </source>
</evidence>
<proteinExistence type="predicted"/>
<dbReference type="EMBL" id="JAVREJ010000019">
    <property type="protein sequence ID" value="MDT0352514.1"/>
    <property type="molecule type" value="Genomic_DNA"/>
</dbReference>
<reference evidence="2" key="1">
    <citation type="submission" date="2023-07" db="EMBL/GenBank/DDBJ databases">
        <title>30 novel species of actinomycetes from the DSMZ collection.</title>
        <authorList>
            <person name="Nouioui I."/>
        </authorList>
    </citation>
    <scope>NUCLEOTIDE SEQUENCE [LARGE SCALE GENOMIC DNA]</scope>
    <source>
        <strain evidence="2">DSM 45834</strain>
    </source>
</reference>
<dbReference type="RefSeq" id="WP_311559022.1">
    <property type="nucleotide sequence ID" value="NZ_JAVREJ010000019.1"/>
</dbReference>
<accession>A0ABU2NGY6</accession>
<dbReference type="Proteomes" id="UP001183202">
    <property type="component" value="Unassembled WGS sequence"/>
</dbReference>
<name>A0ABU2NGY6_9PSEU</name>